<dbReference type="InterPro" id="IPR038680">
    <property type="entry name" value="PAW_sf"/>
</dbReference>
<feature type="domain" description="PAW" evidence="1">
    <location>
        <begin position="3"/>
        <end position="52"/>
    </location>
</feature>
<evidence type="ECO:0000313" key="3">
    <source>
        <dbReference type="Proteomes" id="UP000502823"/>
    </source>
</evidence>
<gene>
    <name evidence="2" type="ORF">Cfor_04877</name>
</gene>
<organism evidence="2 3">
    <name type="scientific">Coptotermes formosanus</name>
    <name type="common">Formosan subterranean termite</name>
    <dbReference type="NCBI Taxonomy" id="36987"/>
    <lineage>
        <taxon>Eukaryota</taxon>
        <taxon>Metazoa</taxon>
        <taxon>Ecdysozoa</taxon>
        <taxon>Arthropoda</taxon>
        <taxon>Hexapoda</taxon>
        <taxon>Insecta</taxon>
        <taxon>Pterygota</taxon>
        <taxon>Neoptera</taxon>
        <taxon>Polyneoptera</taxon>
        <taxon>Dictyoptera</taxon>
        <taxon>Blattodea</taxon>
        <taxon>Blattoidea</taxon>
        <taxon>Termitoidae</taxon>
        <taxon>Rhinotermitidae</taxon>
        <taxon>Coptotermes</taxon>
    </lineage>
</organism>
<keyword evidence="3" id="KW-1185">Reference proteome</keyword>
<dbReference type="GO" id="GO:0005737">
    <property type="term" value="C:cytoplasm"/>
    <property type="evidence" value="ECO:0007669"/>
    <property type="project" value="InterPro"/>
</dbReference>
<dbReference type="InterPro" id="IPR006588">
    <property type="entry name" value="Peptide_N_glycanase_PAW_dom"/>
</dbReference>
<dbReference type="InterPro" id="IPR008979">
    <property type="entry name" value="Galactose-bd-like_sf"/>
</dbReference>
<dbReference type="Gene3D" id="2.60.120.1020">
    <property type="entry name" value="Peptide N glycanase, PAW domain"/>
    <property type="match status" value="1"/>
</dbReference>
<evidence type="ECO:0000259" key="1">
    <source>
        <dbReference type="Pfam" id="PF04721"/>
    </source>
</evidence>
<dbReference type="InParanoid" id="A0A6L2PS70"/>
<reference evidence="3" key="1">
    <citation type="submission" date="2020-01" db="EMBL/GenBank/DDBJ databases">
        <title>Draft genome sequence of the Termite Coptotermes fromosanus.</title>
        <authorList>
            <person name="Itakura S."/>
            <person name="Yosikawa Y."/>
            <person name="Umezawa K."/>
        </authorList>
    </citation>
    <scope>NUCLEOTIDE SEQUENCE [LARGE SCALE GENOMIC DNA]</scope>
</reference>
<dbReference type="AlphaFoldDB" id="A0A6L2PS70"/>
<accession>A0A6L2PS70</accession>
<proteinExistence type="predicted"/>
<evidence type="ECO:0000313" key="2">
    <source>
        <dbReference type="EMBL" id="GFG34022.1"/>
    </source>
</evidence>
<dbReference type="SUPFAM" id="SSF49785">
    <property type="entry name" value="Galactose-binding domain-like"/>
    <property type="match status" value="1"/>
</dbReference>
<protein>
    <recommendedName>
        <fullName evidence="1">PAW domain-containing protein</fullName>
    </recommendedName>
</protein>
<dbReference type="OrthoDB" id="409136at2759"/>
<sequence length="56" mass="6297">MVFETSDFQGCSQLEFTAQLGGGVGDCAWQHAQLFRQQTTDDDYPLDITITLKQQL</sequence>
<dbReference type="Pfam" id="PF04721">
    <property type="entry name" value="PAW"/>
    <property type="match status" value="1"/>
</dbReference>
<dbReference type="Proteomes" id="UP000502823">
    <property type="component" value="Unassembled WGS sequence"/>
</dbReference>
<name>A0A6L2PS70_COPFO</name>
<comment type="caution">
    <text evidence="2">The sequence shown here is derived from an EMBL/GenBank/DDBJ whole genome shotgun (WGS) entry which is preliminary data.</text>
</comment>
<dbReference type="EMBL" id="BLKM01000462">
    <property type="protein sequence ID" value="GFG34022.1"/>
    <property type="molecule type" value="Genomic_DNA"/>
</dbReference>
<dbReference type="GO" id="GO:0006516">
    <property type="term" value="P:glycoprotein catabolic process"/>
    <property type="evidence" value="ECO:0007669"/>
    <property type="project" value="InterPro"/>
</dbReference>